<proteinExistence type="predicted"/>
<dbReference type="PANTHER" id="PTHR33116">
    <property type="entry name" value="REVERSE TRANSCRIPTASE ZINC-BINDING DOMAIN-CONTAINING PROTEIN-RELATED-RELATED"/>
    <property type="match status" value="1"/>
</dbReference>
<dbReference type="CDD" id="cd01650">
    <property type="entry name" value="RT_nLTR_like"/>
    <property type="match status" value="1"/>
</dbReference>
<comment type="caution">
    <text evidence="1">The sequence shown here is derived from an EMBL/GenBank/DDBJ whole genome shotgun (WGS) entry which is preliminary data.</text>
</comment>
<dbReference type="SUPFAM" id="SSF56219">
    <property type="entry name" value="DNase I-like"/>
    <property type="match status" value="1"/>
</dbReference>
<evidence type="ECO:0000313" key="2">
    <source>
        <dbReference type="Proteomes" id="UP000288805"/>
    </source>
</evidence>
<accession>A0A438E1I6</accession>
<dbReference type="AlphaFoldDB" id="A0A438E1I6"/>
<sequence length="514" mass="58913">MRRFSEVIDDLDLRDLPLQGGPFTWSGGLNSQAMSKLDRFLVLEDWEGHFNGVVQCTLPRPVFDHFPILLDGEEVGVNKHLALDKVAFWDAQEKLRPLSMEELEARKEAKGDFEKWSLMEEEIKRGVVGAFKDLLTDPAYWHPSMEGLDFNRIDVEGIARLEEVFSDEEVFSTLSDLNRDKEPEFNLLGPNPKKIRSRGPRDFRPISLMGGLYKLLAKVLANRLKKVVGKVVSSAQNAIVEGRQILNATLIANEAIDSLLKRNESGVLCKLDLEKSKWKKWRWALVSHWLFADDTLVFCEASEDQMVYLSWLSMWFEAISGFRINLDKSEILQVGRVENLEALALEVGCKVGRLPSSYLGIPSGANHKSMAVWDGVEERLRKRLAMWKRQFISKGGRITLICSTLSSMPIYLMSLLRMPRVASLRLEKIQRDFLWGGGALERKPHLINWDTVCLDKRKGGLRVRRLSTLNRALLCKWNWCFANERENLWRHVISRKKGRKKGVGILEKLGRVLE</sequence>
<gene>
    <name evidence="1" type="primary">VvCHDh000004_867</name>
    <name evidence="1" type="ORF">CK203_068122</name>
</gene>
<evidence type="ECO:0000313" key="1">
    <source>
        <dbReference type="EMBL" id="RVW41575.1"/>
    </source>
</evidence>
<organism evidence="1 2">
    <name type="scientific">Vitis vinifera</name>
    <name type="common">Grape</name>
    <dbReference type="NCBI Taxonomy" id="29760"/>
    <lineage>
        <taxon>Eukaryota</taxon>
        <taxon>Viridiplantae</taxon>
        <taxon>Streptophyta</taxon>
        <taxon>Embryophyta</taxon>
        <taxon>Tracheophyta</taxon>
        <taxon>Spermatophyta</taxon>
        <taxon>Magnoliopsida</taxon>
        <taxon>eudicotyledons</taxon>
        <taxon>Gunneridae</taxon>
        <taxon>Pentapetalae</taxon>
        <taxon>rosids</taxon>
        <taxon>Vitales</taxon>
        <taxon>Vitaceae</taxon>
        <taxon>Viteae</taxon>
        <taxon>Vitis</taxon>
    </lineage>
</organism>
<dbReference type="Proteomes" id="UP000288805">
    <property type="component" value="Unassembled WGS sequence"/>
</dbReference>
<protein>
    <submittedName>
        <fullName evidence="1">Putative ribonuclease H protein</fullName>
    </submittedName>
</protein>
<dbReference type="EMBL" id="QGNW01001434">
    <property type="protein sequence ID" value="RVW41575.1"/>
    <property type="molecule type" value="Genomic_DNA"/>
</dbReference>
<dbReference type="InterPro" id="IPR036691">
    <property type="entry name" value="Endo/exonu/phosph_ase_sf"/>
</dbReference>
<dbReference type="PANTHER" id="PTHR33116:SF78">
    <property type="entry name" value="OS12G0587133 PROTEIN"/>
    <property type="match status" value="1"/>
</dbReference>
<reference evidence="1 2" key="1">
    <citation type="journal article" date="2018" name="PLoS Genet.">
        <title>Population sequencing reveals clonal diversity and ancestral inbreeding in the grapevine cultivar Chardonnay.</title>
        <authorList>
            <person name="Roach M.J."/>
            <person name="Johnson D.L."/>
            <person name="Bohlmann J."/>
            <person name="van Vuuren H.J."/>
            <person name="Jones S.J."/>
            <person name="Pretorius I.S."/>
            <person name="Schmidt S.A."/>
            <person name="Borneman A.R."/>
        </authorList>
    </citation>
    <scope>NUCLEOTIDE SEQUENCE [LARGE SCALE GENOMIC DNA]</scope>
    <source>
        <strain evidence="2">cv. Chardonnay</strain>
        <tissue evidence="1">Leaf</tissue>
    </source>
</reference>
<name>A0A438E1I6_VITVI</name>